<dbReference type="InterPro" id="IPR040442">
    <property type="entry name" value="Pyrv_kinase-like_dom_sf"/>
</dbReference>
<dbReference type="InterPro" id="IPR039556">
    <property type="entry name" value="ICL/PEPM"/>
</dbReference>
<dbReference type="OrthoDB" id="8629576at2"/>
<dbReference type="PANTHER" id="PTHR42905">
    <property type="entry name" value="PHOSPHOENOLPYRUVATE CARBOXYLASE"/>
    <property type="match status" value="1"/>
</dbReference>
<dbReference type="Pfam" id="PF13714">
    <property type="entry name" value="PEP_mutase"/>
    <property type="match status" value="1"/>
</dbReference>
<accession>D9SPL5</accession>
<dbReference type="RefSeq" id="WP_010075171.1">
    <property type="nucleotide sequence ID" value="NC_014393.1"/>
</dbReference>
<dbReference type="PANTHER" id="PTHR42905:SF16">
    <property type="entry name" value="CARBOXYPHOSPHONOENOLPYRUVATE PHOSPHONOMUTASE-LIKE PROTEIN (AFU_ORTHOLOGUE AFUA_5G07230)"/>
    <property type="match status" value="1"/>
</dbReference>
<dbReference type="Proteomes" id="UP000002730">
    <property type="component" value="Chromosome"/>
</dbReference>
<proteinExistence type="predicted"/>
<sequence length="284" mass="31382">MSKDSILKKLLNSKNTLIMPDAFDPISAKIIEYAGFSAIQCSGYSYSISKGYKSEEDIDLNTNLKLTKEIVDSVNIPVMADGEDGYGEGDEFENTIRKFIDIGVSGINIEDQVHNLVNSPLKIIDEYSMLAKIKAANKTKNSLGKNDFILNARTDALRSMDNRKEAQKLAIERANSYLEAGADLCFITYTQTLEEVKLFSKEINGPISIAAGLPYNIQEFSINDCINLGIARVSLPTFMILNSIDSMVKTLIDVKNTGSFDGTIRDNTLLSDGAILNNIIYNKF</sequence>
<dbReference type="AlphaFoldDB" id="D9SPL5"/>
<dbReference type="CDD" id="cd00377">
    <property type="entry name" value="ICL_PEPM"/>
    <property type="match status" value="1"/>
</dbReference>
<organism evidence="1 2">
    <name type="scientific">Clostridium cellulovorans (strain ATCC 35296 / DSM 3052 / OCM 3 / 743B)</name>
    <dbReference type="NCBI Taxonomy" id="573061"/>
    <lineage>
        <taxon>Bacteria</taxon>
        <taxon>Bacillati</taxon>
        <taxon>Bacillota</taxon>
        <taxon>Clostridia</taxon>
        <taxon>Eubacteriales</taxon>
        <taxon>Clostridiaceae</taxon>
        <taxon>Clostridium</taxon>
    </lineage>
</organism>
<dbReference type="EMBL" id="CP002160">
    <property type="protein sequence ID" value="ADL50064.1"/>
    <property type="molecule type" value="Genomic_DNA"/>
</dbReference>
<gene>
    <name evidence="1" type="ordered locus">Clocel_0283</name>
</gene>
<keyword evidence="1" id="KW-0456">Lyase</keyword>
<evidence type="ECO:0000313" key="1">
    <source>
        <dbReference type="EMBL" id="ADL50064.1"/>
    </source>
</evidence>
<evidence type="ECO:0000313" key="2">
    <source>
        <dbReference type="Proteomes" id="UP000002730"/>
    </source>
</evidence>
<keyword evidence="2" id="KW-1185">Reference proteome</keyword>
<protein>
    <submittedName>
        <fullName evidence="1">2,3-dimethylmalate lyase</fullName>
    </submittedName>
</protein>
<name>D9SPL5_CLOC7</name>
<dbReference type="STRING" id="573061.Clocel_0283"/>
<dbReference type="GO" id="GO:0016829">
    <property type="term" value="F:lyase activity"/>
    <property type="evidence" value="ECO:0007669"/>
    <property type="project" value="UniProtKB-KW"/>
</dbReference>
<dbReference type="InterPro" id="IPR015813">
    <property type="entry name" value="Pyrv/PenolPyrv_kinase-like_dom"/>
</dbReference>
<dbReference type="KEGG" id="ccb:Clocel_0283"/>
<dbReference type="HOGENOM" id="CLU_027389_3_2_9"/>
<dbReference type="eggNOG" id="COG2513">
    <property type="taxonomic scope" value="Bacteria"/>
</dbReference>
<dbReference type="Gene3D" id="3.20.20.60">
    <property type="entry name" value="Phosphoenolpyruvate-binding domains"/>
    <property type="match status" value="1"/>
</dbReference>
<dbReference type="SUPFAM" id="SSF51621">
    <property type="entry name" value="Phosphoenolpyruvate/pyruvate domain"/>
    <property type="match status" value="1"/>
</dbReference>
<reference evidence="1 2" key="1">
    <citation type="submission" date="2010-08" db="EMBL/GenBank/DDBJ databases">
        <title>Complete sequence of Clostridium cellulovorans 743B.</title>
        <authorList>
            <consortium name="US DOE Joint Genome Institute"/>
            <person name="Lucas S."/>
            <person name="Copeland A."/>
            <person name="Lapidus A."/>
            <person name="Cheng J.-F."/>
            <person name="Bruce D."/>
            <person name="Goodwin L."/>
            <person name="Pitluck S."/>
            <person name="Chertkov O."/>
            <person name="Detter J.C."/>
            <person name="Han C."/>
            <person name="Tapia R."/>
            <person name="Land M."/>
            <person name="Hauser L."/>
            <person name="Chang Y.-J."/>
            <person name="Jeffries C."/>
            <person name="Kyrpides N."/>
            <person name="Ivanova N."/>
            <person name="Mikhailova N."/>
            <person name="Hemme C.L."/>
            <person name="Woyke T."/>
        </authorList>
    </citation>
    <scope>NUCLEOTIDE SEQUENCE [LARGE SCALE GENOMIC DNA]</scope>
    <source>
        <strain evidence="2">ATCC 35296 / DSM 3052 / OCM 3 / 743B</strain>
    </source>
</reference>